<dbReference type="PANTHER" id="PTHR21367:SF1">
    <property type="entry name" value="ARGINYL-TRNA--PROTEIN TRANSFERASE 1"/>
    <property type="match status" value="1"/>
</dbReference>
<dbReference type="InterPro" id="IPR007471">
    <property type="entry name" value="N-end_Aminoacyl_Trfase_N"/>
</dbReference>
<gene>
    <name evidence="7" type="primary">ATE1</name>
    <name evidence="7" type="ORF">ATY40_BA7504949</name>
</gene>
<dbReference type="Proteomes" id="UP000094565">
    <property type="component" value="Chromosome 4"/>
</dbReference>
<evidence type="ECO:0000256" key="3">
    <source>
        <dbReference type="ARBA" id="ARBA00022679"/>
    </source>
</evidence>
<evidence type="ECO:0000256" key="2">
    <source>
        <dbReference type="ARBA" id="ARBA00012025"/>
    </source>
</evidence>
<evidence type="ECO:0000313" key="8">
    <source>
        <dbReference type="Proteomes" id="UP000094565"/>
    </source>
</evidence>
<dbReference type="Pfam" id="PF04376">
    <property type="entry name" value="ATE_N"/>
    <property type="match status" value="1"/>
</dbReference>
<evidence type="ECO:0000313" key="7">
    <source>
        <dbReference type="EMBL" id="ANZ77607.1"/>
    </source>
</evidence>
<sequence>MLSLTNTYSGTSSCGYCKGKKPIQSQLPLISSSKEPRSSKMSYSELQSIDTEIYEVLLNRGHRRSGCLLYLPDNLNNCCRHFTIRTSLSMLKPTKEHRHHVNRFAKYIGADIVTEGPFDLKSRLLSAELGCDSSRFYTEFESTAFSEAKYDLFKKYQTVVHNDKDVTEEGFKRFLCDNPFVDSKEDNELGYWKSLNSWKDPKFSGNGSEFLGGVHECYYIDGKLAAIAVLDLLPSCISSVYFIWDPEYAHLGLGTLSALRETVIAEKLGKQFYYMGYYIADCPKMKYKFKFGGQLLDLCNSQFIDFARLAMDSFYQGKFIVTDVDGKTNKESKITSCLKPSSKNPSPLHDIAEDIYGPEGLAYKEAQFQVTYLKDQYDIEFGEGKEKDTIPFVCPGLIPLWQMSDLLKSGEMNNLQCMVFVYSKKAYLPIKWSKLDDLKDEELVRNVRRTIFNLVRFLGDWKLLENSLIYNFS</sequence>
<dbReference type="InterPro" id="IPR007472">
    <property type="entry name" value="N-end_Aminoacyl_Trfase_C"/>
</dbReference>
<dbReference type="EC" id="2.3.2.8" evidence="2"/>
<dbReference type="AlphaFoldDB" id="A0A1B2JHT0"/>
<proteinExistence type="inferred from homology"/>
<feature type="domain" description="N-end rule aminoacyl transferase C-terminal" evidence="6">
    <location>
        <begin position="149"/>
        <end position="293"/>
    </location>
</feature>
<keyword evidence="8" id="KW-1185">Reference proteome</keyword>
<dbReference type="GO" id="GO:0004057">
    <property type="term" value="F:arginyl-tRNA--protein transferase activity"/>
    <property type="evidence" value="ECO:0007669"/>
    <property type="project" value="UniProtKB-EC"/>
</dbReference>
<keyword evidence="4" id="KW-0012">Acyltransferase</keyword>
<evidence type="ECO:0000256" key="4">
    <source>
        <dbReference type="ARBA" id="ARBA00023315"/>
    </source>
</evidence>
<comment type="similarity">
    <text evidence="1">Belongs to the R-transferase family.</text>
</comment>
<feature type="domain" description="N-end aminoacyl transferase N-terminal" evidence="5">
    <location>
        <begin position="12"/>
        <end position="98"/>
    </location>
</feature>
<evidence type="ECO:0000259" key="5">
    <source>
        <dbReference type="Pfam" id="PF04376"/>
    </source>
</evidence>
<dbReference type="InterPro" id="IPR030700">
    <property type="entry name" value="N-end_Aminoacyl_Trfase"/>
</dbReference>
<dbReference type="SUPFAM" id="SSF55729">
    <property type="entry name" value="Acyl-CoA N-acyltransferases (Nat)"/>
    <property type="match status" value="1"/>
</dbReference>
<dbReference type="InterPro" id="IPR016181">
    <property type="entry name" value="Acyl_CoA_acyltransferase"/>
</dbReference>
<dbReference type="Pfam" id="PF04377">
    <property type="entry name" value="ATE_C"/>
    <property type="match status" value="1"/>
</dbReference>
<keyword evidence="3" id="KW-0808">Transferase</keyword>
<dbReference type="GO" id="GO:0005737">
    <property type="term" value="C:cytoplasm"/>
    <property type="evidence" value="ECO:0007669"/>
    <property type="project" value="TreeGrafter"/>
</dbReference>
<reference evidence="7 8" key="1">
    <citation type="submission" date="2016-02" db="EMBL/GenBank/DDBJ databases">
        <title>Comparative genomic and transcriptomic foundation for Pichia pastoris.</title>
        <authorList>
            <person name="Love K.R."/>
            <person name="Shah K.A."/>
            <person name="Whittaker C.A."/>
            <person name="Wu J."/>
            <person name="Bartlett M.C."/>
            <person name="Ma D."/>
            <person name="Leeson R.L."/>
            <person name="Priest M."/>
            <person name="Young S.K."/>
            <person name="Love J.C."/>
        </authorList>
    </citation>
    <scope>NUCLEOTIDE SEQUENCE [LARGE SCALE GENOMIC DNA]</scope>
    <source>
        <strain evidence="7 8">ATCC 28485</strain>
    </source>
</reference>
<organism evidence="7 8">
    <name type="scientific">Komagataella pastoris</name>
    <name type="common">Yeast</name>
    <name type="synonym">Pichia pastoris</name>
    <dbReference type="NCBI Taxonomy" id="4922"/>
    <lineage>
        <taxon>Eukaryota</taxon>
        <taxon>Fungi</taxon>
        <taxon>Dikarya</taxon>
        <taxon>Ascomycota</taxon>
        <taxon>Saccharomycotina</taxon>
        <taxon>Pichiomycetes</taxon>
        <taxon>Pichiales</taxon>
        <taxon>Pichiaceae</taxon>
        <taxon>Komagataella</taxon>
    </lineage>
</organism>
<protein>
    <recommendedName>
        <fullName evidence="2">arginyltransferase</fullName>
        <ecNumber evidence="2">2.3.2.8</ecNumber>
    </recommendedName>
</protein>
<evidence type="ECO:0000259" key="6">
    <source>
        <dbReference type="Pfam" id="PF04377"/>
    </source>
</evidence>
<dbReference type="PANTHER" id="PTHR21367">
    <property type="entry name" value="ARGININE-TRNA-PROTEIN TRANSFERASE 1"/>
    <property type="match status" value="1"/>
</dbReference>
<dbReference type="OrthoDB" id="74183at2759"/>
<accession>A0A1B2JHT0</accession>
<dbReference type="EMBL" id="CP014587">
    <property type="protein sequence ID" value="ANZ77607.1"/>
    <property type="molecule type" value="Genomic_DNA"/>
</dbReference>
<name>A0A1B2JHT0_PICPA</name>
<evidence type="ECO:0000256" key="1">
    <source>
        <dbReference type="ARBA" id="ARBA00009991"/>
    </source>
</evidence>